<evidence type="ECO:0000256" key="9">
    <source>
        <dbReference type="ARBA" id="ARBA00023136"/>
    </source>
</evidence>
<evidence type="ECO:0000256" key="11">
    <source>
        <dbReference type="SAM" id="Phobius"/>
    </source>
</evidence>
<dbReference type="CDD" id="cd03233">
    <property type="entry name" value="ABCG_PDR_domain1"/>
    <property type="match status" value="1"/>
</dbReference>
<dbReference type="GO" id="GO:0016887">
    <property type="term" value="F:ATP hydrolysis activity"/>
    <property type="evidence" value="ECO:0007669"/>
    <property type="project" value="InterPro"/>
</dbReference>
<dbReference type="Gene3D" id="3.40.50.300">
    <property type="entry name" value="P-loop containing nucleotide triphosphate hydrolases"/>
    <property type="match status" value="2"/>
</dbReference>
<dbReference type="PROSITE" id="PS00211">
    <property type="entry name" value="ABC_TRANSPORTER_1"/>
    <property type="match status" value="1"/>
</dbReference>
<dbReference type="SMART" id="SM00382">
    <property type="entry name" value="AAA"/>
    <property type="match status" value="2"/>
</dbReference>
<feature type="transmembrane region" description="Helical" evidence="11">
    <location>
        <begin position="721"/>
        <end position="748"/>
    </location>
</feature>
<dbReference type="InterPro" id="IPR003439">
    <property type="entry name" value="ABC_transporter-like_ATP-bd"/>
</dbReference>
<dbReference type="InterPro" id="IPR043926">
    <property type="entry name" value="ABCG_dom"/>
</dbReference>
<keyword evidence="4 11" id="KW-0812">Transmembrane</keyword>
<sequence length="1411" mass="159328">MEVFLSSAREEVGEKSQRWAAIQRLPTGHRLRRGILTAENGEAKEVDIQSLDEKQLKNLLDKLLNQDEDNEKFLMKLKDRFVRVGIEFPKIEVRMEGLNVDAEAYIGTRALPTLYHFTINFFEGLLNSCHIIKGKKKPFSILHDVSGIIKPGRMTLLLGPPGSGKTTLLLAMAGRLSSDVKLSGRVTYNGHGMDDFIPQRTSAYISQHDEHIGEMTVRETLAFSARCQGVGPRYDMLAELSRREKEANIKPDSDIDIFLKSVSLEGQEANVLTDYVIKILGLEICADIMVGDEMHRGISGGQRKRVTVGEMLVGPARALFMDEISTGLDSSTTFQIVNSIRNSIHILEGTAVISLLQPAPETYELFEDIILLSDGQVVYQGPRENALEFFESMGFKCPERKGEADFLQEVTSRKDQEQYWANKDIPYAYVTVKEFADAFKSFHIGQKLGDELAIPFDKAKGHPAALTTTKYGVGKKELLKACISRESLLMQRSSAYYKFKLVQLIFMALLMMTLYVRTKKHRNTTMGSQIVMGALFFTISTIMFNGFAELALTISKLPVFYKQRDLLFFPPWSYALPTWILKIPISIVEVAIWVSMTYYVVGFEENFTRFLKQFLLLLCINQMASGLFRFIAALGRNMIVANTFGSFGLLLVITMGGFVLSKNEIKKWWEWGYWVSPMMYGQNAIAVNEFLGKSWKRALPNTTEPLGLVVLKSHGLYGEEYWFWIGVGASIGFVFLFNFLFTLALTYLNPFGKPQAVISEETPNEKTSSGRLERGADIQRSVSSESSLAARSRRNEFNQKKKQGMVLPFEPLSITFDDISYAVDMPQEMKSEGVTENRLTLLKGLSGAFRPGVLTALMGVSGAGKSTLMDVLAGRKTGGYIEGSIMVSGYPKKQETFARIAGYCEQNDIHSPHITVYESLFYSAWLRLPPEVDITTKKMFVEEVMDLVELTSIRESIVGLPNVNGLSTEQRKRLTIATELVANPSIIFMDEPTSGLDARAAAIVMRTVRNTVDTGRTVVCTIHQPSIDIFDAFDELYLLKSGGQEIYVGPIGHRASHLISYFEGIRGVKKIRDGINPATWMLEVTNAAQEAVLGVNFSDVYNNSELCRRNKVMVKELSKPQPNSKDLHFATQFSQSFLTQCKACLWKQHWSYWRNPQYNAVRLLFSIFIALMFGSMFWDLGSKRIRQQDIFNAVGSMYASSLFIGIKNAGLVQPVVAVERTVFYRERAARMYSALPYAIAQITIEIPYVFIQAVIYGTIVYFMIGFETTASKFFLNFFFMYFTFLYFTFFGMLTVAITPNYSIAAIVAAFFYAMWNLFSGFLIPRSFMPVWWRWFYWACPFAWTLYGLIGAQFGDIKDRLDTGQTVEELVKSYFGFKTDFLGVVSIVIIGTTLLFGVGFAFAIKVLNFQRR</sequence>
<dbReference type="SUPFAM" id="SSF52540">
    <property type="entry name" value="P-loop containing nucleoside triphosphate hydrolases"/>
    <property type="match status" value="2"/>
</dbReference>
<dbReference type="CDD" id="cd03232">
    <property type="entry name" value="ABCG_PDR_domain2"/>
    <property type="match status" value="1"/>
</dbReference>
<dbReference type="InterPro" id="IPR003593">
    <property type="entry name" value="AAA+_ATPase"/>
</dbReference>
<feature type="transmembrane region" description="Helical" evidence="11">
    <location>
        <begin position="1273"/>
        <end position="1297"/>
    </location>
</feature>
<feature type="transmembrane region" description="Helical" evidence="11">
    <location>
        <begin position="1190"/>
        <end position="1206"/>
    </location>
</feature>
<dbReference type="PANTHER" id="PTHR48040:SF45">
    <property type="entry name" value="PLEIOTROPIC DRUG RESISTANCE PROTEIN 1-LIKE"/>
    <property type="match status" value="1"/>
</dbReference>
<feature type="transmembrane region" description="Helical" evidence="11">
    <location>
        <begin position="501"/>
        <end position="518"/>
    </location>
</feature>
<dbReference type="GO" id="GO:0005524">
    <property type="term" value="F:ATP binding"/>
    <property type="evidence" value="ECO:0007669"/>
    <property type="project" value="UniProtKB-KW"/>
</dbReference>
<dbReference type="InterPro" id="IPR027417">
    <property type="entry name" value="P-loop_NTPase"/>
</dbReference>
<feature type="transmembrane region" description="Helical" evidence="11">
    <location>
        <begin position="1160"/>
        <end position="1178"/>
    </location>
</feature>
<evidence type="ECO:0000256" key="4">
    <source>
        <dbReference type="ARBA" id="ARBA00022692"/>
    </source>
</evidence>
<organism evidence="13 14">
    <name type="scientific">Quercus rubra</name>
    <name type="common">Northern red oak</name>
    <name type="synonym">Quercus borealis</name>
    <dbReference type="NCBI Taxonomy" id="3512"/>
    <lineage>
        <taxon>Eukaryota</taxon>
        <taxon>Viridiplantae</taxon>
        <taxon>Streptophyta</taxon>
        <taxon>Embryophyta</taxon>
        <taxon>Tracheophyta</taxon>
        <taxon>Spermatophyta</taxon>
        <taxon>Magnoliopsida</taxon>
        <taxon>eudicotyledons</taxon>
        <taxon>Gunneridae</taxon>
        <taxon>Pentapetalae</taxon>
        <taxon>rosids</taxon>
        <taxon>fabids</taxon>
        <taxon>Fagales</taxon>
        <taxon>Fagaceae</taxon>
        <taxon>Quercus</taxon>
    </lineage>
</organism>
<keyword evidence="5" id="KW-0677">Repeat</keyword>
<dbReference type="Proteomes" id="UP001324115">
    <property type="component" value="Unassembled WGS sequence"/>
</dbReference>
<dbReference type="PROSITE" id="PS50893">
    <property type="entry name" value="ABC_TRANSPORTER_2"/>
    <property type="match status" value="2"/>
</dbReference>
<keyword evidence="6" id="KW-0547">Nucleotide-binding</keyword>
<keyword evidence="8 11" id="KW-1133">Transmembrane helix</keyword>
<evidence type="ECO:0000256" key="6">
    <source>
        <dbReference type="ARBA" id="ARBA00022741"/>
    </source>
</evidence>
<dbReference type="FunFam" id="3.40.50.300:FF:000059">
    <property type="entry name" value="ABC transporter G family member 40"/>
    <property type="match status" value="1"/>
</dbReference>
<feature type="transmembrane region" description="Helical" evidence="11">
    <location>
        <begin position="530"/>
        <end position="554"/>
    </location>
</feature>
<dbReference type="InterPro" id="IPR034003">
    <property type="entry name" value="ABCG_PDR_2"/>
</dbReference>
<feature type="domain" description="ABC transporter" evidence="12">
    <location>
        <begin position="814"/>
        <end position="1066"/>
    </location>
</feature>
<dbReference type="Pfam" id="PF00005">
    <property type="entry name" value="ABC_tran"/>
    <property type="match status" value="2"/>
</dbReference>
<name>A0AAN7HY98_QUERU</name>
<feature type="transmembrane region" description="Helical" evidence="11">
    <location>
        <begin position="1303"/>
        <end position="1322"/>
    </location>
</feature>
<feature type="transmembrane region" description="Helical" evidence="11">
    <location>
        <begin position="1380"/>
        <end position="1403"/>
    </location>
</feature>
<keyword evidence="7" id="KW-0067">ATP-binding</keyword>
<comment type="subcellular location">
    <subcellularLocation>
        <location evidence="1">Membrane</location>
        <topology evidence="1">Multi-pass membrane protein</topology>
    </subcellularLocation>
</comment>
<gene>
    <name evidence="13" type="ORF">RGQ29_008488</name>
</gene>
<protein>
    <recommendedName>
        <fullName evidence="12">ABC transporter domain-containing protein</fullName>
    </recommendedName>
</protein>
<keyword evidence="14" id="KW-1185">Reference proteome</keyword>
<evidence type="ECO:0000313" key="13">
    <source>
        <dbReference type="EMBL" id="KAK4559270.1"/>
    </source>
</evidence>
<keyword evidence="9 11" id="KW-0472">Membrane</keyword>
<comment type="caution">
    <text evidence="13">The sequence shown here is derived from an EMBL/GenBank/DDBJ whole genome shotgun (WGS) entry which is preliminary data.</text>
</comment>
<evidence type="ECO:0000256" key="1">
    <source>
        <dbReference type="ARBA" id="ARBA00004141"/>
    </source>
</evidence>
<dbReference type="GO" id="GO:0140359">
    <property type="term" value="F:ABC-type transporter activity"/>
    <property type="evidence" value="ECO:0007669"/>
    <property type="project" value="InterPro"/>
</dbReference>
<dbReference type="EMBL" id="JAXUIC010000012">
    <property type="protein sequence ID" value="KAK4559270.1"/>
    <property type="molecule type" value="Genomic_DNA"/>
</dbReference>
<feature type="compositionally biased region" description="Low complexity" evidence="10">
    <location>
        <begin position="780"/>
        <end position="790"/>
    </location>
</feature>
<accession>A0AAN7HY98</accession>
<dbReference type="PANTHER" id="PTHR48040">
    <property type="entry name" value="PLEIOTROPIC DRUG RESISTANCE PROTEIN 1-LIKE ISOFORM X1"/>
    <property type="match status" value="1"/>
</dbReference>
<dbReference type="InterPro" id="IPR013525">
    <property type="entry name" value="ABC2_TM"/>
</dbReference>
<evidence type="ECO:0000256" key="8">
    <source>
        <dbReference type="ARBA" id="ARBA00022989"/>
    </source>
</evidence>
<dbReference type="FunFam" id="3.40.50.300:FF:000179">
    <property type="entry name" value="ABC transporter G family member 34"/>
    <property type="match status" value="1"/>
</dbReference>
<evidence type="ECO:0000256" key="5">
    <source>
        <dbReference type="ARBA" id="ARBA00022737"/>
    </source>
</evidence>
<dbReference type="InterPro" id="IPR017871">
    <property type="entry name" value="ABC_transporter-like_CS"/>
</dbReference>
<feature type="transmembrane region" description="Helical" evidence="11">
    <location>
        <begin position="1334"/>
        <end position="1353"/>
    </location>
</feature>
<evidence type="ECO:0000313" key="14">
    <source>
        <dbReference type="Proteomes" id="UP001324115"/>
    </source>
</evidence>
<evidence type="ECO:0000256" key="10">
    <source>
        <dbReference type="SAM" id="MobiDB-lite"/>
    </source>
</evidence>
<feature type="transmembrane region" description="Helical" evidence="11">
    <location>
        <begin position="574"/>
        <end position="601"/>
    </location>
</feature>
<feature type="domain" description="ABC transporter" evidence="12">
    <location>
        <begin position="126"/>
        <end position="399"/>
    </location>
</feature>
<dbReference type="InterPro" id="IPR013581">
    <property type="entry name" value="PDR_assoc"/>
</dbReference>
<keyword evidence="3" id="KW-0813">Transport</keyword>
<evidence type="ECO:0000256" key="7">
    <source>
        <dbReference type="ARBA" id="ARBA00022840"/>
    </source>
</evidence>
<evidence type="ECO:0000256" key="2">
    <source>
        <dbReference type="ARBA" id="ARBA00006012"/>
    </source>
</evidence>
<feature type="transmembrane region" description="Helical" evidence="11">
    <location>
        <begin position="638"/>
        <end position="660"/>
    </location>
</feature>
<feature type="region of interest" description="Disordered" evidence="10">
    <location>
        <begin position="759"/>
        <end position="794"/>
    </location>
</feature>
<evidence type="ECO:0000256" key="3">
    <source>
        <dbReference type="ARBA" id="ARBA00022448"/>
    </source>
</evidence>
<feature type="transmembrane region" description="Helical" evidence="11">
    <location>
        <begin position="613"/>
        <end position="632"/>
    </location>
</feature>
<dbReference type="GO" id="GO:0016020">
    <property type="term" value="C:membrane"/>
    <property type="evidence" value="ECO:0007669"/>
    <property type="project" value="UniProtKB-SubCell"/>
</dbReference>
<proteinExistence type="inferred from homology"/>
<dbReference type="Pfam" id="PF01061">
    <property type="entry name" value="ABC2_membrane"/>
    <property type="match status" value="2"/>
</dbReference>
<reference evidence="13 14" key="1">
    <citation type="journal article" date="2023" name="G3 (Bethesda)">
        <title>A haplotype-resolved chromosome-scale genome for Quercus rubra L. provides insights into the genetics of adaptive traits for red oak species.</title>
        <authorList>
            <person name="Kapoor B."/>
            <person name="Jenkins J."/>
            <person name="Schmutz J."/>
            <person name="Zhebentyayeva T."/>
            <person name="Kuelheim C."/>
            <person name="Coggeshall M."/>
            <person name="Heim C."/>
            <person name="Lasky J.R."/>
            <person name="Leites L."/>
            <person name="Islam-Faridi N."/>
            <person name="Romero-Severson J."/>
            <person name="DeLeo V.L."/>
            <person name="Lucas S.M."/>
            <person name="Lazic D."/>
            <person name="Gailing O."/>
            <person name="Carlson J."/>
            <person name="Staton M."/>
        </authorList>
    </citation>
    <scope>NUCLEOTIDE SEQUENCE [LARGE SCALE GENOMIC DNA]</scope>
    <source>
        <strain evidence="13">Pseudo-F2</strain>
    </source>
</reference>
<dbReference type="Pfam" id="PF08370">
    <property type="entry name" value="PDR_assoc"/>
    <property type="match status" value="1"/>
</dbReference>
<evidence type="ECO:0000259" key="12">
    <source>
        <dbReference type="PROSITE" id="PS50893"/>
    </source>
</evidence>
<comment type="similarity">
    <text evidence="2">Belongs to the ABC transporter superfamily. ABCG family. PDR (TC 3.A.1.205) subfamily.</text>
</comment>
<dbReference type="Pfam" id="PF19055">
    <property type="entry name" value="ABC2_membrane_7"/>
    <property type="match status" value="1"/>
</dbReference>
<feature type="transmembrane region" description="Helical" evidence="11">
    <location>
        <begin position="1246"/>
        <end position="1266"/>
    </location>
</feature>
<dbReference type="InterPro" id="IPR034001">
    <property type="entry name" value="ABCG_PDR_1"/>
</dbReference>